<dbReference type="Proteomes" id="UP000265520">
    <property type="component" value="Unassembled WGS sequence"/>
</dbReference>
<sequence>MNDEMLSLEKNHTWELVSLPKKKRVVGSEWVFKKKEGIPRVKAP</sequence>
<keyword evidence="2" id="KW-1185">Reference proteome</keyword>
<comment type="caution">
    <text evidence="1">The sequence shown here is derived from an EMBL/GenBank/DDBJ whole genome shotgun (WGS) entry which is preliminary data.</text>
</comment>
<proteinExistence type="predicted"/>
<feature type="non-terminal residue" evidence="1">
    <location>
        <position position="44"/>
    </location>
</feature>
<evidence type="ECO:0000313" key="2">
    <source>
        <dbReference type="Proteomes" id="UP000265520"/>
    </source>
</evidence>
<dbReference type="EMBL" id="LXQA010855799">
    <property type="protein sequence ID" value="MCI74211.1"/>
    <property type="molecule type" value="Genomic_DNA"/>
</dbReference>
<protein>
    <submittedName>
        <fullName evidence="1">Retrotransposon protein</fullName>
    </submittedName>
</protein>
<organism evidence="1 2">
    <name type="scientific">Trifolium medium</name>
    <dbReference type="NCBI Taxonomy" id="97028"/>
    <lineage>
        <taxon>Eukaryota</taxon>
        <taxon>Viridiplantae</taxon>
        <taxon>Streptophyta</taxon>
        <taxon>Embryophyta</taxon>
        <taxon>Tracheophyta</taxon>
        <taxon>Spermatophyta</taxon>
        <taxon>Magnoliopsida</taxon>
        <taxon>eudicotyledons</taxon>
        <taxon>Gunneridae</taxon>
        <taxon>Pentapetalae</taxon>
        <taxon>rosids</taxon>
        <taxon>fabids</taxon>
        <taxon>Fabales</taxon>
        <taxon>Fabaceae</taxon>
        <taxon>Papilionoideae</taxon>
        <taxon>50 kb inversion clade</taxon>
        <taxon>NPAAA clade</taxon>
        <taxon>Hologalegina</taxon>
        <taxon>IRL clade</taxon>
        <taxon>Trifolieae</taxon>
        <taxon>Trifolium</taxon>
    </lineage>
</organism>
<accession>A0A392UKX0</accession>
<name>A0A392UKX0_9FABA</name>
<evidence type="ECO:0000313" key="1">
    <source>
        <dbReference type="EMBL" id="MCI74211.1"/>
    </source>
</evidence>
<reference evidence="1 2" key="1">
    <citation type="journal article" date="2018" name="Front. Plant Sci.">
        <title>Red Clover (Trifolium pratense) and Zigzag Clover (T. medium) - A Picture of Genomic Similarities and Differences.</title>
        <authorList>
            <person name="Dluhosova J."/>
            <person name="Istvanek J."/>
            <person name="Nedelnik J."/>
            <person name="Repkova J."/>
        </authorList>
    </citation>
    <scope>NUCLEOTIDE SEQUENCE [LARGE SCALE GENOMIC DNA]</scope>
    <source>
        <strain evidence="2">cv. 10/8</strain>
        <tissue evidence="1">Leaf</tissue>
    </source>
</reference>
<dbReference type="AlphaFoldDB" id="A0A392UKX0"/>